<dbReference type="InterPro" id="IPR041468">
    <property type="entry name" value="HTH_ParB/Spo0J"/>
</dbReference>
<dbReference type="AlphaFoldDB" id="A0A852VF93"/>
<comment type="similarity">
    <text evidence="1">Belongs to the ParB family.</text>
</comment>
<protein>
    <submittedName>
        <fullName evidence="5">ParB/RepB/Spo0J family partition protein</fullName>
    </submittedName>
</protein>
<name>A0A852VF93_9BACT</name>
<keyword evidence="3" id="KW-0238">DNA-binding</keyword>
<comment type="caution">
    <text evidence="5">The sequence shown here is derived from an EMBL/GenBank/DDBJ whole genome shotgun (WGS) entry which is preliminary data.</text>
</comment>
<dbReference type="InterPro" id="IPR050336">
    <property type="entry name" value="Chromosome_partition/occlusion"/>
</dbReference>
<dbReference type="FunFam" id="3.90.1530.30:FF:000001">
    <property type="entry name" value="Chromosome partitioning protein ParB"/>
    <property type="match status" value="1"/>
</dbReference>
<sequence>MQNSSAFQYLALDTIHESTTNPRRTFDEGKLLELAESIKHHGLIQPVTVRPNSEGFELIAGARRYRAAQLAELFSIPARIVEVDDTQALEWQLVENAQRADIHPYEEAQGFQRLLDLPGYDVATLVEKSGKSASHIYARLSLLQLIAEVAEAFTQERITASHANLIARLPQESQAEAFEQCWRKD</sequence>
<accession>A0A852VF93</accession>
<evidence type="ECO:0000256" key="3">
    <source>
        <dbReference type="ARBA" id="ARBA00023125"/>
    </source>
</evidence>
<dbReference type="Proteomes" id="UP000564385">
    <property type="component" value="Unassembled WGS sequence"/>
</dbReference>
<dbReference type="GO" id="GO:0007059">
    <property type="term" value="P:chromosome segregation"/>
    <property type="evidence" value="ECO:0007669"/>
    <property type="project" value="UniProtKB-KW"/>
</dbReference>
<dbReference type="SMART" id="SM00470">
    <property type="entry name" value="ParB"/>
    <property type="match status" value="1"/>
</dbReference>
<reference evidence="5 6" key="1">
    <citation type="submission" date="2020-07" db="EMBL/GenBank/DDBJ databases">
        <title>Genomic Encyclopedia of Type Strains, Phase IV (KMG-V): Genome sequencing to study the core and pangenomes of soil and plant-associated prokaryotes.</title>
        <authorList>
            <person name="Whitman W."/>
        </authorList>
    </citation>
    <scope>NUCLEOTIDE SEQUENCE [LARGE SCALE GENOMIC DNA]</scope>
    <source>
        <strain evidence="5 6">M8UP22</strain>
    </source>
</reference>
<evidence type="ECO:0000313" key="5">
    <source>
        <dbReference type="EMBL" id="NYF91503.1"/>
    </source>
</evidence>
<gene>
    <name evidence="5" type="ORF">HDF08_003605</name>
</gene>
<dbReference type="SUPFAM" id="SSF110849">
    <property type="entry name" value="ParB/Sulfiredoxin"/>
    <property type="match status" value="1"/>
</dbReference>
<dbReference type="EMBL" id="JACCCU010000002">
    <property type="protein sequence ID" value="NYF91503.1"/>
    <property type="molecule type" value="Genomic_DNA"/>
</dbReference>
<feature type="domain" description="ParB-like N-terminal" evidence="4">
    <location>
        <begin position="8"/>
        <end position="97"/>
    </location>
</feature>
<evidence type="ECO:0000259" key="4">
    <source>
        <dbReference type="SMART" id="SM00470"/>
    </source>
</evidence>
<evidence type="ECO:0000313" key="6">
    <source>
        <dbReference type="Proteomes" id="UP000564385"/>
    </source>
</evidence>
<dbReference type="PANTHER" id="PTHR33375">
    <property type="entry name" value="CHROMOSOME-PARTITIONING PROTEIN PARB-RELATED"/>
    <property type="match status" value="1"/>
</dbReference>
<dbReference type="GO" id="GO:0005694">
    <property type="term" value="C:chromosome"/>
    <property type="evidence" value="ECO:0007669"/>
    <property type="project" value="TreeGrafter"/>
</dbReference>
<dbReference type="GO" id="GO:0045881">
    <property type="term" value="P:positive regulation of sporulation resulting in formation of a cellular spore"/>
    <property type="evidence" value="ECO:0007669"/>
    <property type="project" value="TreeGrafter"/>
</dbReference>
<dbReference type="InterPro" id="IPR036086">
    <property type="entry name" value="ParB/Sulfiredoxin_sf"/>
</dbReference>
<evidence type="ECO:0000256" key="2">
    <source>
        <dbReference type="ARBA" id="ARBA00022829"/>
    </source>
</evidence>
<dbReference type="GO" id="GO:0003677">
    <property type="term" value="F:DNA binding"/>
    <property type="evidence" value="ECO:0007669"/>
    <property type="project" value="UniProtKB-KW"/>
</dbReference>
<dbReference type="Pfam" id="PF02195">
    <property type="entry name" value="ParB_N"/>
    <property type="match status" value="1"/>
</dbReference>
<dbReference type="PANTHER" id="PTHR33375:SF1">
    <property type="entry name" value="CHROMOSOME-PARTITIONING PROTEIN PARB-RELATED"/>
    <property type="match status" value="1"/>
</dbReference>
<dbReference type="NCBIfam" id="TIGR00180">
    <property type="entry name" value="parB_part"/>
    <property type="match status" value="1"/>
</dbReference>
<dbReference type="CDD" id="cd16393">
    <property type="entry name" value="SPO0J_N"/>
    <property type="match status" value="1"/>
</dbReference>
<dbReference type="InterPro" id="IPR004437">
    <property type="entry name" value="ParB/RepB/Spo0J"/>
</dbReference>
<organism evidence="5 6">
    <name type="scientific">Tunturiibacter lichenicola</name>
    <dbReference type="NCBI Taxonomy" id="2051959"/>
    <lineage>
        <taxon>Bacteria</taxon>
        <taxon>Pseudomonadati</taxon>
        <taxon>Acidobacteriota</taxon>
        <taxon>Terriglobia</taxon>
        <taxon>Terriglobales</taxon>
        <taxon>Acidobacteriaceae</taxon>
        <taxon>Tunturiibacter</taxon>
    </lineage>
</organism>
<dbReference type="Gene3D" id="3.90.1530.30">
    <property type="match status" value="1"/>
</dbReference>
<dbReference type="InterPro" id="IPR003115">
    <property type="entry name" value="ParB_N"/>
</dbReference>
<proteinExistence type="inferred from homology"/>
<keyword evidence="2" id="KW-0159">Chromosome partition</keyword>
<dbReference type="Pfam" id="PF17762">
    <property type="entry name" value="HTH_ParB"/>
    <property type="match status" value="1"/>
</dbReference>
<dbReference type="Gene3D" id="1.10.10.2830">
    <property type="match status" value="1"/>
</dbReference>
<evidence type="ECO:0000256" key="1">
    <source>
        <dbReference type="ARBA" id="ARBA00006295"/>
    </source>
</evidence>
<dbReference type="SUPFAM" id="SSF109709">
    <property type="entry name" value="KorB DNA-binding domain-like"/>
    <property type="match status" value="1"/>
</dbReference>